<keyword evidence="1" id="KW-0175">Coiled coil</keyword>
<dbReference type="Proteomes" id="UP001218895">
    <property type="component" value="Chromosome"/>
</dbReference>
<keyword evidence="2" id="KW-0812">Transmembrane</keyword>
<dbReference type="EMBL" id="CP091092">
    <property type="protein sequence ID" value="WFN36744.1"/>
    <property type="molecule type" value="Genomic_DNA"/>
</dbReference>
<keyword evidence="2" id="KW-0472">Membrane</keyword>
<name>A0AAF0JLJ5_9EURY</name>
<protein>
    <submittedName>
        <fullName evidence="3">Uncharacterized protein</fullName>
    </submittedName>
</protein>
<sequence>MQTETLIIAGLGILNVFLIFLILVMYIRIKQLLTDMNDLKSRMEFSDNEIEILAEAVRGIGGMN</sequence>
<proteinExistence type="predicted"/>
<evidence type="ECO:0000313" key="3">
    <source>
        <dbReference type="EMBL" id="WFN36744.1"/>
    </source>
</evidence>
<dbReference type="RefSeq" id="WP_278099581.1">
    <property type="nucleotide sequence ID" value="NZ_CP091092.1"/>
</dbReference>
<keyword evidence="4" id="KW-1185">Reference proteome</keyword>
<gene>
    <name evidence="3" type="ORF">L1994_11510</name>
</gene>
<dbReference type="AlphaFoldDB" id="A0AAF0JLJ5"/>
<evidence type="ECO:0000256" key="2">
    <source>
        <dbReference type="SAM" id="Phobius"/>
    </source>
</evidence>
<evidence type="ECO:0000313" key="4">
    <source>
        <dbReference type="Proteomes" id="UP001218895"/>
    </source>
</evidence>
<dbReference type="GeneID" id="79951037"/>
<dbReference type="KEGG" id="manq:L1994_11510"/>
<feature type="transmembrane region" description="Helical" evidence="2">
    <location>
        <begin position="6"/>
        <end position="27"/>
    </location>
</feature>
<feature type="coiled-coil region" evidence="1">
    <location>
        <begin position="29"/>
        <end position="56"/>
    </location>
</feature>
<organism evidence="3 4">
    <name type="scientific">Methanomicrobium antiquum</name>
    <dbReference type="NCBI Taxonomy" id="487686"/>
    <lineage>
        <taxon>Archaea</taxon>
        <taxon>Methanobacteriati</taxon>
        <taxon>Methanobacteriota</taxon>
        <taxon>Stenosarchaea group</taxon>
        <taxon>Methanomicrobia</taxon>
        <taxon>Methanomicrobiales</taxon>
        <taxon>Methanomicrobiaceae</taxon>
        <taxon>Methanomicrobium</taxon>
    </lineage>
</organism>
<reference evidence="3" key="1">
    <citation type="submission" date="2022-01" db="EMBL/GenBank/DDBJ databases">
        <title>Complete genome of Methanomicrobium antiquum DSM 21220.</title>
        <authorList>
            <person name="Chen S.-C."/>
            <person name="You Y.-T."/>
            <person name="Zhou Y.-Z."/>
            <person name="Lai M.-C."/>
        </authorList>
    </citation>
    <scope>NUCLEOTIDE SEQUENCE</scope>
    <source>
        <strain evidence="3">DSM 21220</strain>
    </source>
</reference>
<accession>A0AAF0JLJ5</accession>
<evidence type="ECO:0000256" key="1">
    <source>
        <dbReference type="SAM" id="Coils"/>
    </source>
</evidence>
<keyword evidence="2" id="KW-1133">Transmembrane helix</keyword>